<dbReference type="Gene3D" id="3.60.15.10">
    <property type="entry name" value="Ribonuclease Z/Hydroxyacylglutathione hydrolase-like"/>
    <property type="match status" value="1"/>
</dbReference>
<comment type="caution">
    <text evidence="1">The sequence shown here is derived from an EMBL/GenBank/DDBJ whole genome shotgun (WGS) entry which is preliminary data.</text>
</comment>
<dbReference type="InterPro" id="IPR036866">
    <property type="entry name" value="RibonucZ/Hydroxyglut_hydro"/>
</dbReference>
<proteinExistence type="predicted"/>
<organism evidence="1">
    <name type="scientific">bioreactor metagenome</name>
    <dbReference type="NCBI Taxonomy" id="1076179"/>
    <lineage>
        <taxon>unclassified sequences</taxon>
        <taxon>metagenomes</taxon>
        <taxon>ecological metagenomes</taxon>
    </lineage>
</organism>
<gene>
    <name evidence="1" type="ORF">SDC9_185147</name>
</gene>
<dbReference type="EMBL" id="VSSQ01092388">
    <property type="protein sequence ID" value="MPN37627.1"/>
    <property type="molecule type" value="Genomic_DNA"/>
</dbReference>
<evidence type="ECO:0000313" key="1">
    <source>
        <dbReference type="EMBL" id="MPN37627.1"/>
    </source>
</evidence>
<sequence>MGCQPPLDKDYSVEDVLQGAKSYFDKVFAPATIEEKQVVLKIRDLDLKCVAPGHGVILKEKLEDVLALYEKECAGTSEIR</sequence>
<evidence type="ECO:0008006" key="2">
    <source>
        <dbReference type="Google" id="ProtNLM"/>
    </source>
</evidence>
<protein>
    <recommendedName>
        <fullName evidence="2">Metallo-beta-lactamase domain-containing protein</fullName>
    </recommendedName>
</protein>
<reference evidence="1" key="1">
    <citation type="submission" date="2019-08" db="EMBL/GenBank/DDBJ databases">
        <authorList>
            <person name="Kucharzyk K."/>
            <person name="Murdoch R.W."/>
            <person name="Higgins S."/>
            <person name="Loffler F."/>
        </authorList>
    </citation>
    <scope>NUCLEOTIDE SEQUENCE</scope>
</reference>
<name>A0A645HF16_9ZZZZ</name>
<dbReference type="AlphaFoldDB" id="A0A645HF16"/>
<accession>A0A645HF16</accession>